<proteinExistence type="predicted"/>
<dbReference type="SUPFAM" id="SSF48371">
    <property type="entry name" value="ARM repeat"/>
    <property type="match status" value="1"/>
</dbReference>
<sequence>MKAVADFSTLESLPPKQQWVWLGEWLQGGAEPGRELLDYLQKRAQLPEFPQVLDGRMYELLWRSELPELQGAAKETFPQGIVPLLSERSQDYTPLLIHILSEQWQTADQWTRQRLCQLAGADTRGWLYFSEVQRIPVLDLQTIDALWRLHSLGQFGFRVQRRVWLGCRRNWDKFWRTIGWYADGTWPRYPQGFTWNVTAPLGHLPLADQKRGVRVLEALLQHPAWETGN</sequence>
<dbReference type="GO" id="GO:0046906">
    <property type="term" value="F:tetrapyrrole binding"/>
    <property type="evidence" value="ECO:0007669"/>
    <property type="project" value="TreeGrafter"/>
</dbReference>
<dbReference type="Gene3D" id="1.25.40.620">
    <property type="match status" value="1"/>
</dbReference>
<dbReference type="Gene3D" id="1.10.10.1770">
    <property type="entry name" value="Gun4-like"/>
    <property type="match status" value="1"/>
</dbReference>
<dbReference type="InterPro" id="IPR008629">
    <property type="entry name" value="GUN4-like"/>
</dbReference>
<gene>
    <name evidence="2" type="ORF">GlitD10_2968</name>
</gene>
<evidence type="ECO:0000313" key="3">
    <source>
        <dbReference type="Proteomes" id="UP000180235"/>
    </source>
</evidence>
<dbReference type="AlphaFoldDB" id="A0A1J0AH93"/>
<dbReference type="EMBL" id="CP017675">
    <property type="protein sequence ID" value="APB35313.1"/>
    <property type="molecule type" value="Genomic_DNA"/>
</dbReference>
<dbReference type="KEGG" id="glt:GlitD10_2968"/>
<organism evidence="2 3">
    <name type="scientific">Gloeomargarita lithophora Alchichica-D10</name>
    <dbReference type="NCBI Taxonomy" id="1188229"/>
    <lineage>
        <taxon>Bacteria</taxon>
        <taxon>Bacillati</taxon>
        <taxon>Cyanobacteriota</taxon>
        <taxon>Cyanophyceae</taxon>
        <taxon>Gloeomargaritales</taxon>
        <taxon>Gloeomargaritaceae</taxon>
        <taxon>Gloeomargarita</taxon>
    </lineage>
</organism>
<dbReference type="GO" id="GO:0030288">
    <property type="term" value="C:outer membrane-bounded periplasmic space"/>
    <property type="evidence" value="ECO:0007669"/>
    <property type="project" value="TreeGrafter"/>
</dbReference>
<dbReference type="STRING" id="1188229.GlitD10_2968"/>
<dbReference type="InterPro" id="IPR016024">
    <property type="entry name" value="ARM-type_fold"/>
</dbReference>
<reference evidence="2 3" key="1">
    <citation type="submission" date="2016-10" db="EMBL/GenBank/DDBJ databases">
        <title>Description of Gloeomargarita lithophora gen. nov., sp. nov., a thylakoid-bearing basal-branching cyanobacterium with intracellular carbonates, and proposal for Gloeomargaritales ord. nov.</title>
        <authorList>
            <person name="Moreira D."/>
            <person name="Tavera R."/>
            <person name="Benzerara K."/>
            <person name="Skouri-Panet F."/>
            <person name="Couradeau E."/>
            <person name="Gerard E."/>
            <person name="Loussert C."/>
            <person name="Novelo E."/>
            <person name="Zivanovic Y."/>
            <person name="Lopez-Garcia P."/>
        </authorList>
    </citation>
    <scope>NUCLEOTIDE SEQUENCE [LARGE SCALE GENOMIC DNA]</scope>
    <source>
        <strain evidence="2 3">D10</strain>
    </source>
</reference>
<evidence type="ECO:0000313" key="2">
    <source>
        <dbReference type="EMBL" id="APB35313.1"/>
    </source>
</evidence>
<dbReference type="SUPFAM" id="SSF140869">
    <property type="entry name" value="GUN4-like"/>
    <property type="match status" value="1"/>
</dbReference>
<dbReference type="PANTHER" id="PTHR34800">
    <property type="entry name" value="TETRAPYRROLE-BINDING PROTEIN, CHLOROPLASTIC"/>
    <property type="match status" value="1"/>
</dbReference>
<dbReference type="Proteomes" id="UP000180235">
    <property type="component" value="Chromosome"/>
</dbReference>
<evidence type="ECO:0000259" key="1">
    <source>
        <dbReference type="Pfam" id="PF05419"/>
    </source>
</evidence>
<dbReference type="PANTHER" id="PTHR34800:SF1">
    <property type="entry name" value="TETRAPYRROLE-BINDING PROTEIN, CHLOROPLASTIC"/>
    <property type="match status" value="1"/>
</dbReference>
<dbReference type="CDD" id="cd16383">
    <property type="entry name" value="GUN4"/>
    <property type="match status" value="1"/>
</dbReference>
<protein>
    <submittedName>
        <fullName evidence="2">GUN4 domain protein</fullName>
    </submittedName>
</protein>
<name>A0A1J0AH93_9CYAN</name>
<dbReference type="Pfam" id="PF05419">
    <property type="entry name" value="GUN4"/>
    <property type="match status" value="1"/>
</dbReference>
<keyword evidence="3" id="KW-1185">Reference proteome</keyword>
<dbReference type="InterPro" id="IPR037215">
    <property type="entry name" value="GUN4-like_sf"/>
</dbReference>
<feature type="domain" description="GUN4-like" evidence="1">
    <location>
        <begin position="86"/>
        <end position="223"/>
    </location>
</feature>
<accession>A0A1J0AH93</accession>